<dbReference type="PANTHER" id="PTHR45528:SF1">
    <property type="entry name" value="SENSOR HISTIDINE KINASE CPXA"/>
    <property type="match status" value="1"/>
</dbReference>
<dbReference type="CDD" id="cd00082">
    <property type="entry name" value="HisKA"/>
    <property type="match status" value="1"/>
</dbReference>
<dbReference type="GO" id="GO:0000155">
    <property type="term" value="F:phosphorelay sensor kinase activity"/>
    <property type="evidence" value="ECO:0007669"/>
    <property type="project" value="InterPro"/>
</dbReference>
<dbReference type="AlphaFoldDB" id="A0A6P1TM74"/>
<keyword evidence="11 14" id="KW-1133">Transmembrane helix</keyword>
<keyword evidence="4" id="KW-1003">Cell membrane</keyword>
<keyword evidence="10" id="KW-0067">ATP-binding</keyword>
<evidence type="ECO:0000256" key="4">
    <source>
        <dbReference type="ARBA" id="ARBA00022475"/>
    </source>
</evidence>
<dbReference type="KEGG" id="anr:Ana3638_09380"/>
<accession>A0A6P1TM74</accession>
<dbReference type="SMART" id="SM00388">
    <property type="entry name" value="HisKA"/>
    <property type="match status" value="1"/>
</dbReference>
<dbReference type="InterPro" id="IPR036890">
    <property type="entry name" value="HATPase_C_sf"/>
</dbReference>
<organism evidence="16 17">
    <name type="scientific">Anaerocolumna sedimenticola</name>
    <dbReference type="NCBI Taxonomy" id="2696063"/>
    <lineage>
        <taxon>Bacteria</taxon>
        <taxon>Bacillati</taxon>
        <taxon>Bacillota</taxon>
        <taxon>Clostridia</taxon>
        <taxon>Lachnospirales</taxon>
        <taxon>Lachnospiraceae</taxon>
        <taxon>Anaerocolumna</taxon>
    </lineage>
</organism>
<evidence type="ECO:0000256" key="7">
    <source>
        <dbReference type="ARBA" id="ARBA00022692"/>
    </source>
</evidence>
<dbReference type="EMBL" id="CP048000">
    <property type="protein sequence ID" value="QHQ60956.1"/>
    <property type="molecule type" value="Genomic_DNA"/>
</dbReference>
<dbReference type="Pfam" id="PF02518">
    <property type="entry name" value="HATPase_c"/>
    <property type="match status" value="1"/>
</dbReference>
<keyword evidence="9 16" id="KW-0418">Kinase</keyword>
<gene>
    <name evidence="16" type="ORF">Ana3638_09380</name>
</gene>
<comment type="catalytic activity">
    <reaction evidence="1">
        <text>ATP + protein L-histidine = ADP + protein N-phospho-L-histidine.</text>
        <dbReference type="EC" id="2.7.13.3"/>
    </reaction>
</comment>
<keyword evidence="13 14" id="KW-0472">Membrane</keyword>
<comment type="subcellular location">
    <subcellularLocation>
        <location evidence="2">Cell membrane</location>
        <topology evidence="2">Multi-pass membrane protein</topology>
    </subcellularLocation>
</comment>
<dbReference type="Gene3D" id="1.10.287.130">
    <property type="match status" value="1"/>
</dbReference>
<sequence>MDTKLKNNDLSKVLGIFISLLLLTAISIGVIASYPIILQNANSIMDRSNEEDKKIKSGMENSYQEEFLKDLYRGNYCLYWDTMEQVKGNVLTPGEVLIPGSINWVQPKNTEYSEEYANQTSTQVEGEFDNNYYDKEFVQNINSILQNWHNSFFDNSLASYSLEYYIIDNKTGKTLTNTVTNLNILQENSEEAQKIKALYPFYGVFRYKEDGSLEIPELYGLEESRKDSFKTLELTKELFSNELYNSSRYQYFNQIKSPADVTIIYASKDKEFYYPGGVNYDNQWRQIWSFRNGGFLYVYAISLILVTLLALLLPFKKSFGLEKSLVGKVPLEIGFLGICFVFGIYRDLSSVAYETISDHYLDFSEYTIFPYWMQRIMDYGANFLIFLLIFMILFSVVLSVRNVFSLGLKSYFKERTLTGILLVWIKRNGKRLIAYLSDIDLTDSSNKAIFKILAVNFIILTLLCSIWFLGIAVLIPYTIILFFVMRKIVTDIKAKYAKLLNATSSMAEGNLEVSIEEDLGVFNPLKEELAKVQFGFKKAVEQEMKSQKMKTDLITNVSHDLKTPLTAIITYVNLLKERNITEEERASYIETLDKKSLRLKSLIEDLFEISKASSNNVVLNLVDMDLVSLIKQVQFELSEKIEQSEVEFRFLLPEEKVILKLDSDKTFRIFENLMLNITKYAMPHTRAYIEIQSSGKEVTVTLKNISASELDFNSQDITERFVRGDKSRNTEGSGLGLAIVKNFVEVQGGKFKIHLDGDLFKAVIIWKK</sequence>
<dbReference type="InterPro" id="IPR005467">
    <property type="entry name" value="His_kinase_dom"/>
</dbReference>
<evidence type="ECO:0000256" key="3">
    <source>
        <dbReference type="ARBA" id="ARBA00012438"/>
    </source>
</evidence>
<evidence type="ECO:0000256" key="13">
    <source>
        <dbReference type="ARBA" id="ARBA00023136"/>
    </source>
</evidence>
<dbReference type="PROSITE" id="PS50109">
    <property type="entry name" value="HIS_KIN"/>
    <property type="match status" value="1"/>
</dbReference>
<keyword evidence="12" id="KW-0902">Two-component regulatory system</keyword>
<dbReference type="GO" id="GO:0005524">
    <property type="term" value="F:ATP binding"/>
    <property type="evidence" value="ECO:0007669"/>
    <property type="project" value="UniProtKB-KW"/>
</dbReference>
<protein>
    <recommendedName>
        <fullName evidence="3">histidine kinase</fullName>
        <ecNumber evidence="3">2.7.13.3</ecNumber>
    </recommendedName>
</protein>
<dbReference type="RefSeq" id="WP_161837784.1">
    <property type="nucleotide sequence ID" value="NZ_CP048000.1"/>
</dbReference>
<keyword evidence="7 14" id="KW-0812">Transmembrane</keyword>
<evidence type="ECO:0000256" key="10">
    <source>
        <dbReference type="ARBA" id="ARBA00022840"/>
    </source>
</evidence>
<dbReference type="InterPro" id="IPR050398">
    <property type="entry name" value="HssS/ArlS-like"/>
</dbReference>
<evidence type="ECO:0000256" key="2">
    <source>
        <dbReference type="ARBA" id="ARBA00004651"/>
    </source>
</evidence>
<feature type="transmembrane region" description="Helical" evidence="14">
    <location>
        <begin position="452"/>
        <end position="485"/>
    </location>
</feature>
<dbReference type="Proteomes" id="UP000464314">
    <property type="component" value="Chromosome"/>
</dbReference>
<dbReference type="GO" id="GO:0005886">
    <property type="term" value="C:plasma membrane"/>
    <property type="evidence" value="ECO:0007669"/>
    <property type="project" value="UniProtKB-SubCell"/>
</dbReference>
<evidence type="ECO:0000313" key="17">
    <source>
        <dbReference type="Proteomes" id="UP000464314"/>
    </source>
</evidence>
<keyword evidence="5" id="KW-0597">Phosphoprotein</keyword>
<evidence type="ECO:0000256" key="1">
    <source>
        <dbReference type="ARBA" id="ARBA00000085"/>
    </source>
</evidence>
<dbReference type="SUPFAM" id="SSF47384">
    <property type="entry name" value="Homodimeric domain of signal transducing histidine kinase"/>
    <property type="match status" value="1"/>
</dbReference>
<evidence type="ECO:0000256" key="12">
    <source>
        <dbReference type="ARBA" id="ARBA00023012"/>
    </source>
</evidence>
<dbReference type="InterPro" id="IPR003661">
    <property type="entry name" value="HisK_dim/P_dom"/>
</dbReference>
<reference evidence="16 17" key="1">
    <citation type="submission" date="2020-01" db="EMBL/GenBank/DDBJ databases">
        <title>Genome analysis of Anaerocolumna sp. CBA3638.</title>
        <authorList>
            <person name="Kim J."/>
            <person name="Roh S.W."/>
        </authorList>
    </citation>
    <scope>NUCLEOTIDE SEQUENCE [LARGE SCALE GENOMIC DNA]</scope>
    <source>
        <strain evidence="16 17">CBA3638</strain>
    </source>
</reference>
<feature type="transmembrane region" description="Helical" evidence="14">
    <location>
        <begin position="379"/>
        <end position="400"/>
    </location>
</feature>
<dbReference type="SUPFAM" id="SSF55874">
    <property type="entry name" value="ATPase domain of HSP90 chaperone/DNA topoisomerase II/histidine kinase"/>
    <property type="match status" value="1"/>
</dbReference>
<proteinExistence type="predicted"/>
<feature type="domain" description="Histidine kinase" evidence="15">
    <location>
        <begin position="556"/>
        <end position="753"/>
    </location>
</feature>
<dbReference type="FunFam" id="1.10.287.130:FF:000008">
    <property type="entry name" value="Two-component sensor histidine kinase"/>
    <property type="match status" value="1"/>
</dbReference>
<feature type="transmembrane region" description="Helical" evidence="14">
    <location>
        <begin position="12"/>
        <end position="37"/>
    </location>
</feature>
<dbReference type="Gene3D" id="3.30.565.10">
    <property type="entry name" value="Histidine kinase-like ATPase, C-terminal domain"/>
    <property type="match status" value="1"/>
</dbReference>
<evidence type="ECO:0000256" key="11">
    <source>
        <dbReference type="ARBA" id="ARBA00022989"/>
    </source>
</evidence>
<dbReference type="InterPro" id="IPR036097">
    <property type="entry name" value="HisK_dim/P_sf"/>
</dbReference>
<dbReference type="Pfam" id="PF00512">
    <property type="entry name" value="HisKA"/>
    <property type="match status" value="1"/>
</dbReference>
<evidence type="ECO:0000256" key="8">
    <source>
        <dbReference type="ARBA" id="ARBA00022741"/>
    </source>
</evidence>
<evidence type="ECO:0000256" key="6">
    <source>
        <dbReference type="ARBA" id="ARBA00022679"/>
    </source>
</evidence>
<keyword evidence="6" id="KW-0808">Transferase</keyword>
<dbReference type="PANTHER" id="PTHR45528">
    <property type="entry name" value="SENSOR HISTIDINE KINASE CPXA"/>
    <property type="match status" value="1"/>
</dbReference>
<dbReference type="EC" id="2.7.13.3" evidence="3"/>
<keyword evidence="17" id="KW-1185">Reference proteome</keyword>
<name>A0A6P1TM74_9FIRM</name>
<evidence type="ECO:0000259" key="15">
    <source>
        <dbReference type="PROSITE" id="PS50109"/>
    </source>
</evidence>
<feature type="transmembrane region" description="Helical" evidence="14">
    <location>
        <begin position="294"/>
        <end position="313"/>
    </location>
</feature>
<dbReference type="InterPro" id="IPR003594">
    <property type="entry name" value="HATPase_dom"/>
</dbReference>
<evidence type="ECO:0000256" key="5">
    <source>
        <dbReference type="ARBA" id="ARBA00022553"/>
    </source>
</evidence>
<evidence type="ECO:0000256" key="9">
    <source>
        <dbReference type="ARBA" id="ARBA00022777"/>
    </source>
</evidence>
<evidence type="ECO:0000256" key="14">
    <source>
        <dbReference type="SAM" id="Phobius"/>
    </source>
</evidence>
<keyword evidence="8" id="KW-0547">Nucleotide-binding</keyword>
<evidence type="ECO:0000313" key="16">
    <source>
        <dbReference type="EMBL" id="QHQ60956.1"/>
    </source>
</evidence>